<dbReference type="PANTHER" id="PTHR11629:SF72">
    <property type="entry name" value="V-TYPE PROTON ATPASE SUBUNIT A1"/>
    <property type="match status" value="1"/>
</dbReference>
<evidence type="ECO:0000256" key="6">
    <source>
        <dbReference type="ARBA" id="ARBA00023065"/>
    </source>
</evidence>
<evidence type="ECO:0000256" key="7">
    <source>
        <dbReference type="ARBA" id="ARBA00023136"/>
    </source>
</evidence>
<sequence>MRSTLLNQSGVRFISGIICKSKVVQFERMLFRATRGNMLFNQAVADDEILDPSSNEMVEKVVFVVFFSGEQARTKILKICEAFGANRYPVPEDTTKRRQITQEVLSRLSELETTLDVGLRHRDKALTSIGYHLSKWINMVKTQKAVYDMLNILNSDVTKKCLVGEGWCPIFAKTKIQRGFAACNI</sequence>
<dbReference type="Pfam" id="PF01496">
    <property type="entry name" value="V_ATPase_I"/>
    <property type="match status" value="1"/>
</dbReference>
<evidence type="ECO:0000256" key="2">
    <source>
        <dbReference type="ARBA" id="ARBA00009904"/>
    </source>
</evidence>
<keyword evidence="3 8" id="KW-0813">Transport</keyword>
<evidence type="ECO:0000256" key="4">
    <source>
        <dbReference type="ARBA" id="ARBA00022692"/>
    </source>
</evidence>
<dbReference type="OrthoDB" id="10264220at2759"/>
<name>A0A1S4ABV4_TOBAC</name>
<keyword evidence="7" id="KW-0472">Membrane</keyword>
<comment type="function">
    <text evidence="8">Essential component of the vacuolar proton pump (V-ATPase), a multimeric enzyme that catalyzes the translocation of protons across the membranes. Required for assembly and activity of the V-ATPase.</text>
</comment>
<dbReference type="STRING" id="4097.A0A1S4ABV4"/>
<dbReference type="RefSeq" id="XP_016474137.1">
    <property type="nucleotide sequence ID" value="XM_016618651.1"/>
</dbReference>
<dbReference type="AlphaFoldDB" id="A0A1S4ABV4"/>
<evidence type="ECO:0000256" key="5">
    <source>
        <dbReference type="ARBA" id="ARBA00022989"/>
    </source>
</evidence>
<reference evidence="9" key="1">
    <citation type="submission" date="2025-08" db="UniProtKB">
        <authorList>
            <consortium name="RefSeq"/>
        </authorList>
    </citation>
    <scope>IDENTIFICATION</scope>
</reference>
<evidence type="ECO:0000256" key="8">
    <source>
        <dbReference type="RuleBase" id="RU361189"/>
    </source>
</evidence>
<keyword evidence="6 8" id="KW-0406">Ion transport</keyword>
<dbReference type="OMA" id="FEANRYP"/>
<dbReference type="PANTHER" id="PTHR11629">
    <property type="entry name" value="VACUOLAR PROTON ATPASES"/>
    <property type="match status" value="1"/>
</dbReference>
<keyword evidence="8" id="KW-0375">Hydrogen ion transport</keyword>
<dbReference type="KEGG" id="nta:107795943"/>
<accession>A0A1S4ABV4</accession>
<protein>
    <recommendedName>
        <fullName evidence="8">V-type proton ATPase subunit a</fullName>
    </recommendedName>
</protein>
<keyword evidence="5" id="KW-1133">Transmembrane helix</keyword>
<dbReference type="GO" id="GO:0033179">
    <property type="term" value="C:proton-transporting V-type ATPase, V0 domain"/>
    <property type="evidence" value="ECO:0007669"/>
    <property type="project" value="InterPro"/>
</dbReference>
<organism evidence="9">
    <name type="scientific">Nicotiana tabacum</name>
    <name type="common">Common tobacco</name>
    <dbReference type="NCBI Taxonomy" id="4097"/>
    <lineage>
        <taxon>Eukaryota</taxon>
        <taxon>Viridiplantae</taxon>
        <taxon>Streptophyta</taxon>
        <taxon>Embryophyta</taxon>
        <taxon>Tracheophyta</taxon>
        <taxon>Spermatophyta</taxon>
        <taxon>Magnoliopsida</taxon>
        <taxon>eudicotyledons</taxon>
        <taxon>Gunneridae</taxon>
        <taxon>Pentapetalae</taxon>
        <taxon>asterids</taxon>
        <taxon>lamiids</taxon>
        <taxon>Solanales</taxon>
        <taxon>Solanaceae</taxon>
        <taxon>Nicotianoideae</taxon>
        <taxon>Nicotianeae</taxon>
        <taxon>Nicotiana</taxon>
    </lineage>
</organism>
<evidence type="ECO:0000313" key="9">
    <source>
        <dbReference type="RefSeq" id="XP_016474137.1"/>
    </source>
</evidence>
<dbReference type="InterPro" id="IPR002490">
    <property type="entry name" value="V-ATPase_116kDa_su"/>
</dbReference>
<proteinExistence type="inferred from homology"/>
<dbReference type="GO" id="GO:0046961">
    <property type="term" value="F:proton-transporting ATPase activity, rotational mechanism"/>
    <property type="evidence" value="ECO:0007669"/>
    <property type="project" value="InterPro"/>
</dbReference>
<comment type="subcellular location">
    <subcellularLocation>
        <location evidence="1">Membrane</location>
        <topology evidence="1">Multi-pass membrane protein</topology>
    </subcellularLocation>
</comment>
<evidence type="ECO:0000256" key="3">
    <source>
        <dbReference type="ARBA" id="ARBA00022448"/>
    </source>
</evidence>
<dbReference type="PaxDb" id="4097-A0A1S4ABV4"/>
<keyword evidence="4" id="KW-0812">Transmembrane</keyword>
<evidence type="ECO:0000256" key="1">
    <source>
        <dbReference type="ARBA" id="ARBA00004141"/>
    </source>
</evidence>
<gene>
    <name evidence="9" type="primary">LOC107795943</name>
</gene>
<dbReference type="SMR" id="A0A1S4ABV4"/>
<comment type="similarity">
    <text evidence="2 8">Belongs to the V-ATPase 116 kDa subunit family.</text>
</comment>